<feature type="domain" description="Citrate transporter-like" evidence="7">
    <location>
        <begin position="8"/>
        <end position="224"/>
    </location>
</feature>
<proteinExistence type="predicted"/>
<sequence length="485" mass="53015">MNLLQNAIILTTGFLLSQILIASKTHYRLIAFILRHFGSGFRALLTSVLLIAYILSIFLSNTVVVLSLIPVIKRLVDFLPEPASKKEVGTLFYLALTFGATTGGLASLTGNPLNVFALSLAEFNKLEGYGNLNFFSWLMIGLPTSMVLVAAARWIILYIARNCSDSVLAYPGSGKTALLPHRPLLFFAANICFITAMTGVQFFLKPKPVLLGFSYVDLVFLLYGAAFLFFTFILPRKKRIPGGIRKNALFLLFYLAAFPVILVSRICRETETHLHIPMVRIYGFLDSLLLKSLNTLWFFFFCETIDSLERPNFNAILSINRIILDIPYFGLLLIAVFSSLLYLAVTTGDNPATPDSDGYLITWITLLIVRILEPLSSPLLFLPALNLAAAFSSELLSNTAIVIILAPLVISMSQHTSLGALTLLLSVTIAASAAFMTPMASPANTLAFGGIDHVSLKTVIKAGLIMNLVSALLITSLFLALSSVL</sequence>
<feature type="transmembrane region" description="Helical" evidence="6">
    <location>
        <begin position="90"/>
        <end position="110"/>
    </location>
</feature>
<reference evidence="8 9" key="1">
    <citation type="submission" date="2015-10" db="EMBL/GenBank/DDBJ databases">
        <title>Draft Genome Sequence of Chlorobium limicola strain Frasassi Growing under Artificial Lighting in the Frasassi Cave System.</title>
        <authorList>
            <person name="Mansor M."/>
            <person name="Macalady J."/>
        </authorList>
    </citation>
    <scope>NUCLEOTIDE SEQUENCE [LARGE SCALE GENOMIC DNA]</scope>
    <source>
        <strain evidence="8 9">Frasassi</strain>
    </source>
</reference>
<dbReference type="Pfam" id="PF03600">
    <property type="entry name" value="CitMHS"/>
    <property type="match status" value="1"/>
</dbReference>
<feature type="transmembrane region" description="Helical" evidence="6">
    <location>
        <begin position="281"/>
        <end position="301"/>
    </location>
</feature>
<feature type="transmembrane region" description="Helical" evidence="6">
    <location>
        <begin position="210"/>
        <end position="235"/>
    </location>
</feature>
<organism evidence="8 9">
    <name type="scientific">Chlorobium limicola</name>
    <dbReference type="NCBI Taxonomy" id="1092"/>
    <lineage>
        <taxon>Bacteria</taxon>
        <taxon>Pseudomonadati</taxon>
        <taxon>Chlorobiota</taxon>
        <taxon>Chlorobiia</taxon>
        <taxon>Chlorobiales</taxon>
        <taxon>Chlorobiaceae</taxon>
        <taxon>Chlorobium/Pelodictyon group</taxon>
        <taxon>Chlorobium</taxon>
    </lineage>
</organism>
<evidence type="ECO:0000256" key="1">
    <source>
        <dbReference type="ARBA" id="ARBA00004141"/>
    </source>
</evidence>
<dbReference type="EMBL" id="LMBR01000222">
    <property type="protein sequence ID" value="KUL20569.1"/>
    <property type="molecule type" value="Genomic_DNA"/>
</dbReference>
<gene>
    <name evidence="8" type="ORF">ASB62_08720</name>
</gene>
<feature type="transmembrane region" description="Helical" evidence="6">
    <location>
        <begin position="134"/>
        <end position="156"/>
    </location>
</feature>
<keyword evidence="4 6" id="KW-1133">Transmembrane helix</keyword>
<feature type="transmembrane region" description="Helical" evidence="6">
    <location>
        <begin position="247"/>
        <end position="266"/>
    </location>
</feature>
<dbReference type="AlphaFoldDB" id="A0A101J5F7"/>
<accession>A0A101J5F7</accession>
<dbReference type="GO" id="GO:0022857">
    <property type="term" value="F:transmembrane transporter activity"/>
    <property type="evidence" value="ECO:0007669"/>
    <property type="project" value="TreeGrafter"/>
</dbReference>
<keyword evidence="2" id="KW-0813">Transport</keyword>
<dbReference type="PANTHER" id="PTHR10283">
    <property type="entry name" value="SOLUTE CARRIER FAMILY 13 MEMBER"/>
    <property type="match status" value="1"/>
</dbReference>
<evidence type="ECO:0000256" key="5">
    <source>
        <dbReference type="ARBA" id="ARBA00023136"/>
    </source>
</evidence>
<evidence type="ECO:0000256" key="4">
    <source>
        <dbReference type="ARBA" id="ARBA00022989"/>
    </source>
</evidence>
<feature type="transmembrane region" description="Helical" evidence="6">
    <location>
        <begin position="418"/>
        <end position="437"/>
    </location>
</feature>
<dbReference type="RefSeq" id="WP_059139509.1">
    <property type="nucleotide sequence ID" value="NZ_LMBR01000222.1"/>
</dbReference>
<feature type="transmembrane region" description="Helical" evidence="6">
    <location>
        <begin position="184"/>
        <end position="204"/>
    </location>
</feature>
<protein>
    <recommendedName>
        <fullName evidence="7">Citrate transporter-like domain-containing protein</fullName>
    </recommendedName>
</protein>
<dbReference type="Proteomes" id="UP000053937">
    <property type="component" value="Unassembled WGS sequence"/>
</dbReference>
<dbReference type="OrthoDB" id="9766267at2"/>
<comment type="subcellular location">
    <subcellularLocation>
        <location evidence="1">Membrane</location>
        <topology evidence="1">Multi-pass membrane protein</topology>
    </subcellularLocation>
</comment>
<evidence type="ECO:0000313" key="8">
    <source>
        <dbReference type="EMBL" id="KUL20569.1"/>
    </source>
</evidence>
<comment type="caution">
    <text evidence="8">The sequence shown here is derived from an EMBL/GenBank/DDBJ whole genome shotgun (WGS) entry which is preliminary data.</text>
</comment>
<keyword evidence="3 6" id="KW-0812">Transmembrane</keyword>
<dbReference type="PANTHER" id="PTHR10283:SF82">
    <property type="entry name" value="SOLUTE CARRIER FAMILY 13 MEMBER 2"/>
    <property type="match status" value="1"/>
</dbReference>
<evidence type="ECO:0000313" key="9">
    <source>
        <dbReference type="Proteomes" id="UP000053937"/>
    </source>
</evidence>
<evidence type="ECO:0000256" key="3">
    <source>
        <dbReference type="ARBA" id="ARBA00022692"/>
    </source>
</evidence>
<dbReference type="GO" id="GO:0005886">
    <property type="term" value="C:plasma membrane"/>
    <property type="evidence" value="ECO:0007669"/>
    <property type="project" value="TreeGrafter"/>
</dbReference>
<evidence type="ECO:0000259" key="7">
    <source>
        <dbReference type="Pfam" id="PF03600"/>
    </source>
</evidence>
<feature type="transmembrane region" description="Helical" evidence="6">
    <location>
        <begin position="458"/>
        <end position="481"/>
    </location>
</feature>
<evidence type="ECO:0000256" key="2">
    <source>
        <dbReference type="ARBA" id="ARBA00022448"/>
    </source>
</evidence>
<name>A0A101J5F7_CHLLI</name>
<dbReference type="InterPro" id="IPR004680">
    <property type="entry name" value="Cit_transptr-like_dom"/>
</dbReference>
<feature type="transmembrane region" description="Helical" evidence="6">
    <location>
        <begin position="395"/>
        <end position="412"/>
    </location>
</feature>
<feature type="transmembrane region" description="Helical" evidence="6">
    <location>
        <begin position="46"/>
        <end position="69"/>
    </location>
</feature>
<keyword evidence="5 6" id="KW-0472">Membrane</keyword>
<evidence type="ECO:0000256" key="6">
    <source>
        <dbReference type="SAM" id="Phobius"/>
    </source>
</evidence>
<feature type="transmembrane region" description="Helical" evidence="6">
    <location>
        <begin position="322"/>
        <end position="345"/>
    </location>
</feature>
<keyword evidence="9" id="KW-1185">Reference proteome</keyword>